<keyword evidence="4 12" id="KW-0812">Transmembrane</keyword>
<dbReference type="OrthoDB" id="413361at2759"/>
<evidence type="ECO:0000256" key="3">
    <source>
        <dbReference type="ARBA" id="ARBA00022475"/>
    </source>
</evidence>
<dbReference type="Gene3D" id="1.10.287.70">
    <property type="match status" value="1"/>
</dbReference>
<reference evidence="17" key="2">
    <citation type="submission" date="2025-04" db="UniProtKB">
        <authorList>
            <consortium name="RefSeq"/>
        </authorList>
    </citation>
    <scope>IDENTIFICATION</scope>
</reference>
<dbReference type="Proteomes" id="UP001652680">
    <property type="component" value="Unassembled WGS sequence"/>
</dbReference>
<protein>
    <submittedName>
        <fullName evidence="17">Probable glutamate receptor</fullName>
    </submittedName>
</protein>
<feature type="domain" description="Ionotropic receptor 75a N-terminal" evidence="14">
    <location>
        <begin position="31"/>
        <end position="236"/>
    </location>
</feature>
<dbReference type="PANTHER" id="PTHR42643">
    <property type="entry name" value="IONOTROPIC RECEPTOR 20A-RELATED"/>
    <property type="match status" value="1"/>
</dbReference>
<evidence type="ECO:0000256" key="9">
    <source>
        <dbReference type="ARBA" id="ARBA00023180"/>
    </source>
</evidence>
<dbReference type="GeneID" id="108043614"/>
<evidence type="ECO:0000256" key="10">
    <source>
        <dbReference type="ARBA" id="ARBA00023286"/>
    </source>
</evidence>
<dbReference type="PANTHER" id="PTHR42643:SF36">
    <property type="entry name" value="IONOTROPIC RECEPTOR 84A"/>
    <property type="match status" value="1"/>
</dbReference>
<keyword evidence="2" id="KW-0813">Transport</keyword>
<dbReference type="Pfam" id="PF24576">
    <property type="entry name" value="IR75A_N"/>
    <property type="match status" value="1"/>
</dbReference>
<keyword evidence="3" id="KW-1003">Cell membrane</keyword>
<dbReference type="InterPro" id="IPR057074">
    <property type="entry name" value="IR75A_N"/>
</dbReference>
<dbReference type="EnsemblMetazoa" id="XM_017122395.2">
    <property type="protein sequence ID" value="XP_016977884.1"/>
    <property type="gene ID" value="LOC108043614"/>
</dbReference>
<comment type="subcellular location">
    <subcellularLocation>
        <location evidence="1">Cell membrane</location>
        <topology evidence="1">Multi-pass membrane protein</topology>
    </subcellularLocation>
</comment>
<keyword evidence="9" id="KW-0325">Glycoprotein</keyword>
<feature type="transmembrane region" description="Helical" evidence="12">
    <location>
        <begin position="361"/>
        <end position="383"/>
    </location>
</feature>
<evidence type="ECO:0000259" key="14">
    <source>
        <dbReference type="Pfam" id="PF24576"/>
    </source>
</evidence>
<evidence type="ECO:0000259" key="13">
    <source>
        <dbReference type="Pfam" id="PF10613"/>
    </source>
</evidence>
<keyword evidence="16" id="KW-1185">Reference proteome</keyword>
<evidence type="ECO:0000256" key="6">
    <source>
        <dbReference type="ARBA" id="ARBA00023065"/>
    </source>
</evidence>
<dbReference type="Gene3D" id="3.40.190.10">
    <property type="entry name" value="Periplasmic binding protein-like II"/>
    <property type="match status" value="1"/>
</dbReference>
<keyword evidence="10" id="KW-1071">Ligand-gated ion channel</keyword>
<dbReference type="RefSeq" id="XP_016977884.1">
    <property type="nucleotide sequence ID" value="XM_017122395.1"/>
</dbReference>
<keyword evidence="5 12" id="KW-1133">Transmembrane helix</keyword>
<dbReference type="CTD" id="40891"/>
<reference evidence="16" key="1">
    <citation type="journal article" date="2021" name="Elife">
        <title>Highly contiguous assemblies of 101 drosophilid genomes.</title>
        <authorList>
            <person name="Kim B.Y."/>
            <person name="Wang J.R."/>
            <person name="Miller D.E."/>
            <person name="Barmina O."/>
            <person name="Delaney E."/>
            <person name="Thompson A."/>
            <person name="Comeault A.A."/>
            <person name="Peede D."/>
            <person name="D'Agostino E.R."/>
            <person name="Pelaez J."/>
            <person name="Aguilar J.M."/>
            <person name="Haji D."/>
            <person name="Matsunaga T."/>
            <person name="Armstrong E.E."/>
            <person name="Zych M."/>
            <person name="Ogawa Y."/>
            <person name="Stamenkovic-Radak M."/>
            <person name="Jelic M."/>
            <person name="Veselinovic M.S."/>
            <person name="Tanaskovic M."/>
            <person name="Eric P."/>
            <person name="Gao J.J."/>
            <person name="Katoh T.K."/>
            <person name="Toda M.J."/>
            <person name="Watabe H."/>
            <person name="Watada M."/>
            <person name="Davis J.S."/>
            <person name="Moyle L.C."/>
            <person name="Manoli G."/>
            <person name="Bertolini E."/>
            <person name="Kostal V."/>
            <person name="Hawley R.S."/>
            <person name="Takahashi A."/>
            <person name="Jones C.D."/>
            <person name="Price D.K."/>
            <person name="Whiteman N."/>
            <person name="Kopp A."/>
            <person name="Matute D.R."/>
            <person name="Petrov D.A."/>
        </authorList>
    </citation>
    <scope>NUCLEOTIDE SEQUENCE [LARGE SCALE GENOMIC DNA]</scope>
</reference>
<evidence type="ECO:0000313" key="17">
    <source>
        <dbReference type="RefSeq" id="XP_016977884.1"/>
    </source>
</evidence>
<evidence type="ECO:0000313" key="15">
    <source>
        <dbReference type="EnsemblMetazoa" id="XP_016977884.1"/>
    </source>
</evidence>
<dbReference type="InterPro" id="IPR052192">
    <property type="entry name" value="Insect_Ionotropic_Sensory_Rcpt"/>
</dbReference>
<name>A0A6P4EMR0_DRORH</name>
<evidence type="ECO:0000256" key="1">
    <source>
        <dbReference type="ARBA" id="ARBA00004651"/>
    </source>
</evidence>
<sequence>MIKLQVKVISWPLIILTAFLRVLQIESINTNFLELAAFEDFLRSEHLSQVLVVRGYDADGDGDGVGDWRIECHQKLLSNYRVQFYRPGMSANFEDLVFHGSPRMAVLVLSFEHVLVRSRVLGVASEAGYFNNSLAWFILGSSRESLADEQLIERHLSGYGMGIDADITVALRGQDNTFWLLYDVYRISQRVPTPLIIEKKGKWSVSGGYQVLEKFKDTWVVRRRNFLNVTLIGSTVLTEKPPGFEDMEYLADDRRLLQLDPMQRKTYQLFQLVERMFNLSLDIRFTDMWGELLENGSWSGVMGQVTSGAADFAVCPIRFVLDRQPYVQYSAVLHTQNIHFLFRHPRRSHIRNIFFEPLSSQVWWCVLGLVTGSALLLLVHLRLERVLSHVENRLSFVWFTILETYLQQGPATETFQLFSTRLLISLSCIFSFVLMQFYGAFIVGSLLSESSRSIVSLQALYESNLVIGMENISYNFALFTNTSNQLVRDVYARKICKPGEHNILTLQQGAERIIQGRFAFHSAIDRLYRLLLELHMDEGEFCDLQEIMFNPLYEAGSVMSKGSPWREHLAHALLRLRASGLMQYNNKKWLVPRPDCSLFKTSQAEVDLEHFAPALFALVLAMLASAMVFLLELFLHWLPDLRLGWAPCPLK</sequence>
<reference evidence="15" key="3">
    <citation type="submission" date="2025-05" db="UniProtKB">
        <authorList>
            <consortium name="EnsemblMetazoa"/>
        </authorList>
    </citation>
    <scope>IDENTIFICATION</scope>
</reference>
<feature type="domain" description="Ionotropic glutamate receptor L-glutamate and glycine-binding" evidence="13">
    <location>
        <begin position="269"/>
        <end position="345"/>
    </location>
</feature>
<keyword evidence="8 17" id="KW-0675">Receptor</keyword>
<dbReference type="Pfam" id="PF10613">
    <property type="entry name" value="Lig_chan-Glu_bd"/>
    <property type="match status" value="1"/>
</dbReference>
<keyword evidence="11" id="KW-0407">Ion channel</keyword>
<evidence type="ECO:0000256" key="11">
    <source>
        <dbReference type="ARBA" id="ARBA00023303"/>
    </source>
</evidence>
<feature type="transmembrane region" description="Helical" evidence="12">
    <location>
        <begin position="422"/>
        <end position="447"/>
    </location>
</feature>
<dbReference type="GO" id="GO:0005886">
    <property type="term" value="C:plasma membrane"/>
    <property type="evidence" value="ECO:0007669"/>
    <property type="project" value="UniProtKB-SubCell"/>
</dbReference>
<evidence type="ECO:0000256" key="12">
    <source>
        <dbReference type="SAM" id="Phobius"/>
    </source>
</evidence>
<evidence type="ECO:0000256" key="7">
    <source>
        <dbReference type="ARBA" id="ARBA00023136"/>
    </source>
</evidence>
<evidence type="ECO:0000256" key="5">
    <source>
        <dbReference type="ARBA" id="ARBA00022989"/>
    </source>
</evidence>
<feature type="transmembrane region" description="Helical" evidence="12">
    <location>
        <begin position="611"/>
        <end position="635"/>
    </location>
</feature>
<organism evidence="17">
    <name type="scientific">Drosophila rhopaloa</name>
    <name type="common">Fruit fly</name>
    <dbReference type="NCBI Taxonomy" id="1041015"/>
    <lineage>
        <taxon>Eukaryota</taxon>
        <taxon>Metazoa</taxon>
        <taxon>Ecdysozoa</taxon>
        <taxon>Arthropoda</taxon>
        <taxon>Hexapoda</taxon>
        <taxon>Insecta</taxon>
        <taxon>Pterygota</taxon>
        <taxon>Neoptera</taxon>
        <taxon>Endopterygota</taxon>
        <taxon>Diptera</taxon>
        <taxon>Brachycera</taxon>
        <taxon>Muscomorpha</taxon>
        <taxon>Ephydroidea</taxon>
        <taxon>Drosophilidae</taxon>
        <taxon>Drosophila</taxon>
        <taxon>Sophophora</taxon>
    </lineage>
</organism>
<evidence type="ECO:0000256" key="2">
    <source>
        <dbReference type="ARBA" id="ARBA00022448"/>
    </source>
</evidence>
<keyword evidence="6" id="KW-0406">Ion transport</keyword>
<proteinExistence type="predicted"/>
<evidence type="ECO:0000313" key="16">
    <source>
        <dbReference type="Proteomes" id="UP001652680"/>
    </source>
</evidence>
<dbReference type="SUPFAM" id="SSF53850">
    <property type="entry name" value="Periplasmic binding protein-like II"/>
    <property type="match status" value="1"/>
</dbReference>
<accession>A0A6P4EMR0</accession>
<dbReference type="AlphaFoldDB" id="A0A6P4EMR0"/>
<evidence type="ECO:0000256" key="8">
    <source>
        <dbReference type="ARBA" id="ARBA00023170"/>
    </source>
</evidence>
<gene>
    <name evidence="17" type="primary">LOC108043614</name>
    <name evidence="15" type="synonym">108043614</name>
</gene>
<evidence type="ECO:0000256" key="4">
    <source>
        <dbReference type="ARBA" id="ARBA00022692"/>
    </source>
</evidence>
<dbReference type="InterPro" id="IPR019594">
    <property type="entry name" value="Glu/Gly-bd"/>
</dbReference>
<keyword evidence="7 12" id="KW-0472">Membrane</keyword>